<evidence type="ECO:0000313" key="2">
    <source>
        <dbReference type="Proteomes" id="UP000323632"/>
    </source>
</evidence>
<comment type="caution">
    <text evidence="1">The sequence shown here is derived from an EMBL/GenBank/DDBJ whole genome shotgun (WGS) entry which is preliminary data.</text>
</comment>
<evidence type="ECO:0000313" key="1">
    <source>
        <dbReference type="EMBL" id="KAA5532274.1"/>
    </source>
</evidence>
<dbReference type="Pfam" id="PF14121">
    <property type="entry name" value="Porin_10"/>
    <property type="match status" value="1"/>
</dbReference>
<gene>
    <name evidence="1" type="ORF">F0919_15875</name>
</gene>
<evidence type="ECO:0008006" key="3">
    <source>
        <dbReference type="Google" id="ProtNLM"/>
    </source>
</evidence>
<dbReference type="Proteomes" id="UP000323632">
    <property type="component" value="Unassembled WGS sequence"/>
</dbReference>
<accession>A0A5M6CAW5</accession>
<keyword evidence="2" id="KW-1185">Reference proteome</keyword>
<reference evidence="1 2" key="1">
    <citation type="submission" date="2019-09" db="EMBL/GenBank/DDBJ databases">
        <title>Genome sequence and assembly of Taibaiella sp.</title>
        <authorList>
            <person name="Chhetri G."/>
        </authorList>
    </citation>
    <scope>NUCLEOTIDE SEQUENCE [LARGE SCALE GENOMIC DNA]</scope>
    <source>
        <strain evidence="1 2">KVB11</strain>
    </source>
</reference>
<organism evidence="1 2">
    <name type="scientific">Taibaiella lutea</name>
    <dbReference type="NCBI Taxonomy" id="2608001"/>
    <lineage>
        <taxon>Bacteria</taxon>
        <taxon>Pseudomonadati</taxon>
        <taxon>Bacteroidota</taxon>
        <taxon>Chitinophagia</taxon>
        <taxon>Chitinophagales</taxon>
        <taxon>Chitinophagaceae</taxon>
        <taxon>Taibaiella</taxon>
    </lineage>
</organism>
<dbReference type="InterPro" id="IPR025631">
    <property type="entry name" value="Porin_10"/>
</dbReference>
<dbReference type="RefSeq" id="WP_150033777.1">
    <property type="nucleotide sequence ID" value="NZ_VWSH01000004.1"/>
</dbReference>
<proteinExistence type="predicted"/>
<name>A0A5M6CAW5_9BACT</name>
<protein>
    <recommendedName>
        <fullName evidence="3">Porin</fullName>
    </recommendedName>
</protein>
<dbReference type="AlphaFoldDB" id="A0A5M6CAW5"/>
<sequence>MILIIITSLTGRAQVMNNNFGTNPQNGFDPNNPTNLSDSAKNKLNKEWKEESAVIYYNTLNSAKAKYLDSSLSNFHHYQPIQPWWGKDLGNYGTAIRNQFFTPVTPIGLSLGYHAYYMYMMTLDSLRFYNTTRPYSSFQYLLGSKLEQNASILHTQNINPFWNFAFNMRYNSAAGFYKLQKANNLSFSFNTNYLSPNKRYYVASGIIYNKFRQDENGGVQDVSQLGDPLYSKRTTMEVNLPQGSSQTSAAVTNAESVFDFYIQNNYSFGKTDTLYNQDSTGMSLEFTPRFRIKHQLLLHSDKHTFRDSDPDSARYADAKIANHKFLPTDTVFNTQSQFYIDNKFSLNGFIGKLKELVEIEAGVGNRIDFFNTNYATGKDKLNSVGNYLFGEIKKEAFKTGQWEYQANAQFFLTGDAVGNFNINGSIGKDLGKWGNFSAGFKQNLSNAPYTFTTFNTDFYKNNYSLGKVSVTQLWAKTIIPKIKLELGLNNSLISNYIYYDETNTVQQESTAFSVLQVYGRKDIKLRAFHFNNEVVWQKATSAPVNLPDILIRSQLGITTPLFKSALIVSSGLEARYHTPYYSDGYTPYYNQFVYQTTTKITNVPEVMAYFNFKVKTFRAFVMFDQLQQLFTENAINAAPNYPAPNTMFRFGFNWIMIN</sequence>
<dbReference type="EMBL" id="VWSH01000004">
    <property type="protein sequence ID" value="KAA5532274.1"/>
    <property type="molecule type" value="Genomic_DNA"/>
</dbReference>